<sequence length="88" mass="10103">MANKLIRFGRPQDRPSLLKEIAVLGHRQVTEVSRNAMLPHMNQRFEISYLVSGTLEWLINDELIVTRQNDLLVTFPEDKLALLGGTSW</sequence>
<name>A0ABY7VUI1_9BACT</name>
<evidence type="ECO:0008006" key="3">
    <source>
        <dbReference type="Google" id="ProtNLM"/>
    </source>
</evidence>
<proteinExistence type="predicted"/>
<dbReference type="Proteomes" id="UP001214250">
    <property type="component" value="Chromosome 1"/>
</dbReference>
<evidence type="ECO:0000313" key="1">
    <source>
        <dbReference type="EMBL" id="WDE96938.1"/>
    </source>
</evidence>
<dbReference type="EMBL" id="CP117811">
    <property type="protein sequence ID" value="WDE96938.1"/>
    <property type="molecule type" value="Genomic_DNA"/>
</dbReference>
<reference evidence="1 2" key="1">
    <citation type="submission" date="2023-02" db="EMBL/GenBank/DDBJ databases">
        <title>Genome sequence of Lentisphaera profundi SAORIC-696.</title>
        <authorList>
            <person name="Kim e."/>
            <person name="Cho J.-C."/>
            <person name="Choi A."/>
            <person name="Kang I."/>
        </authorList>
    </citation>
    <scope>NUCLEOTIDE SEQUENCE [LARGE SCALE GENOMIC DNA]</scope>
    <source>
        <strain evidence="1 2">SAORIC-696</strain>
    </source>
</reference>
<accession>A0ABY7VUI1</accession>
<organism evidence="1 2">
    <name type="scientific">Lentisphaera profundi</name>
    <dbReference type="NCBI Taxonomy" id="1658616"/>
    <lineage>
        <taxon>Bacteria</taxon>
        <taxon>Pseudomonadati</taxon>
        <taxon>Lentisphaerota</taxon>
        <taxon>Lentisphaeria</taxon>
        <taxon>Lentisphaerales</taxon>
        <taxon>Lentisphaeraceae</taxon>
        <taxon>Lentisphaera</taxon>
    </lineage>
</organism>
<protein>
    <recommendedName>
        <fullName evidence="3">AraC-type transcription regulator ligand-binding domain-containing protein</fullName>
    </recommendedName>
</protein>
<gene>
    <name evidence="1" type="ORF">PQO03_03055</name>
</gene>
<evidence type="ECO:0000313" key="2">
    <source>
        <dbReference type="Proteomes" id="UP001214250"/>
    </source>
</evidence>
<keyword evidence="2" id="KW-1185">Reference proteome</keyword>
<dbReference type="RefSeq" id="WP_274151029.1">
    <property type="nucleotide sequence ID" value="NZ_CP117811.1"/>
</dbReference>